<dbReference type="SUPFAM" id="SSF52540">
    <property type="entry name" value="P-loop containing nucleoside triphosphate hydrolases"/>
    <property type="match status" value="1"/>
</dbReference>
<dbReference type="PANTHER" id="PTHR19241">
    <property type="entry name" value="ATP-BINDING CASSETTE TRANSPORTER"/>
    <property type="match status" value="1"/>
</dbReference>
<keyword evidence="3 6" id="KW-0812">Transmembrane</keyword>
<dbReference type="Pfam" id="PF06422">
    <property type="entry name" value="PDR_CDR"/>
    <property type="match status" value="1"/>
</dbReference>
<dbReference type="GO" id="GO:0005524">
    <property type="term" value="F:ATP binding"/>
    <property type="evidence" value="ECO:0007669"/>
    <property type="project" value="InterPro"/>
</dbReference>
<feature type="domain" description="ABC transporter family G" evidence="9">
    <location>
        <begin position="138"/>
        <end position="201"/>
    </location>
</feature>
<feature type="transmembrane region" description="Helical" evidence="6">
    <location>
        <begin position="419"/>
        <end position="437"/>
    </location>
</feature>
<evidence type="ECO:0000256" key="5">
    <source>
        <dbReference type="ARBA" id="ARBA00023136"/>
    </source>
</evidence>
<name>A0AAD9LCY9_9STRA</name>
<dbReference type="GO" id="GO:0140359">
    <property type="term" value="F:ABC-type transporter activity"/>
    <property type="evidence" value="ECO:0007669"/>
    <property type="project" value="InterPro"/>
</dbReference>
<evidence type="ECO:0000313" key="10">
    <source>
        <dbReference type="EMBL" id="KAK1930864.1"/>
    </source>
</evidence>
<evidence type="ECO:0000256" key="4">
    <source>
        <dbReference type="ARBA" id="ARBA00022989"/>
    </source>
</evidence>
<evidence type="ECO:0000259" key="7">
    <source>
        <dbReference type="Pfam" id="PF01061"/>
    </source>
</evidence>
<organism evidence="10 11">
    <name type="scientific">Phytophthora citrophthora</name>
    <dbReference type="NCBI Taxonomy" id="4793"/>
    <lineage>
        <taxon>Eukaryota</taxon>
        <taxon>Sar</taxon>
        <taxon>Stramenopiles</taxon>
        <taxon>Oomycota</taxon>
        <taxon>Peronosporomycetes</taxon>
        <taxon>Peronosporales</taxon>
        <taxon>Peronosporaceae</taxon>
        <taxon>Phytophthora</taxon>
    </lineage>
</organism>
<dbReference type="InterPro" id="IPR043926">
    <property type="entry name" value="ABCG_dom"/>
</dbReference>
<evidence type="ECO:0000256" key="1">
    <source>
        <dbReference type="ARBA" id="ARBA00004141"/>
    </source>
</evidence>
<evidence type="ECO:0000259" key="8">
    <source>
        <dbReference type="Pfam" id="PF06422"/>
    </source>
</evidence>
<protein>
    <submittedName>
        <fullName evidence="10">ABC transporter G family member 36</fullName>
    </submittedName>
</protein>
<keyword evidence="11" id="KW-1185">Reference proteome</keyword>
<dbReference type="InterPro" id="IPR010929">
    <property type="entry name" value="PDR_CDR_ABC"/>
</dbReference>
<accession>A0AAD9LCY9</accession>
<feature type="transmembrane region" description="Helical" evidence="6">
    <location>
        <begin position="279"/>
        <end position="297"/>
    </location>
</feature>
<dbReference type="AlphaFoldDB" id="A0AAD9LCY9"/>
<reference evidence="10" key="1">
    <citation type="submission" date="2023-08" db="EMBL/GenBank/DDBJ databases">
        <title>Reference Genome Resource for the Citrus Pathogen Phytophthora citrophthora.</title>
        <authorList>
            <person name="Moller H."/>
            <person name="Coetzee B."/>
            <person name="Rose L.J."/>
            <person name="Van Niekerk J.M."/>
        </authorList>
    </citation>
    <scope>NUCLEOTIDE SEQUENCE</scope>
    <source>
        <strain evidence="10">STE-U-9442</strain>
    </source>
</reference>
<dbReference type="Pfam" id="PF01061">
    <property type="entry name" value="ABC2_membrane"/>
    <property type="match status" value="1"/>
</dbReference>
<keyword evidence="4 6" id="KW-1133">Transmembrane helix</keyword>
<evidence type="ECO:0000259" key="9">
    <source>
        <dbReference type="Pfam" id="PF19055"/>
    </source>
</evidence>
<dbReference type="Proteomes" id="UP001259832">
    <property type="component" value="Unassembled WGS sequence"/>
</dbReference>
<feature type="domain" description="CDR ABC transporter" evidence="8">
    <location>
        <begin position="491"/>
        <end position="553"/>
    </location>
</feature>
<dbReference type="GO" id="GO:0016020">
    <property type="term" value="C:membrane"/>
    <property type="evidence" value="ECO:0007669"/>
    <property type="project" value="UniProtKB-SubCell"/>
</dbReference>
<evidence type="ECO:0000256" key="2">
    <source>
        <dbReference type="ARBA" id="ARBA00022448"/>
    </source>
</evidence>
<comment type="caution">
    <text evidence="10">The sequence shown here is derived from an EMBL/GenBank/DDBJ whole genome shotgun (WGS) entry which is preliminary data.</text>
</comment>
<dbReference type="EMBL" id="JASMQC010000037">
    <property type="protein sequence ID" value="KAK1930864.1"/>
    <property type="molecule type" value="Genomic_DNA"/>
</dbReference>
<evidence type="ECO:0000313" key="11">
    <source>
        <dbReference type="Proteomes" id="UP001259832"/>
    </source>
</evidence>
<feature type="domain" description="ABC-2 type transporter transmembrane" evidence="7">
    <location>
        <begin position="258"/>
        <end position="466"/>
    </location>
</feature>
<feature type="transmembrane region" description="Helical" evidence="6">
    <location>
        <begin position="309"/>
        <end position="330"/>
    </location>
</feature>
<evidence type="ECO:0000256" key="3">
    <source>
        <dbReference type="ARBA" id="ARBA00022692"/>
    </source>
</evidence>
<evidence type="ECO:0000256" key="6">
    <source>
        <dbReference type="SAM" id="Phobius"/>
    </source>
</evidence>
<dbReference type="Gene3D" id="3.40.50.300">
    <property type="entry name" value="P-loop containing nucleotide triphosphate hydrolases"/>
    <property type="match status" value="1"/>
</dbReference>
<comment type="subcellular location">
    <subcellularLocation>
        <location evidence="1">Membrane</location>
        <topology evidence="1">Multi-pass membrane protein</topology>
    </subcellularLocation>
</comment>
<gene>
    <name evidence="10" type="ORF">P3T76_013821</name>
</gene>
<dbReference type="InterPro" id="IPR027417">
    <property type="entry name" value="P-loop_NTPase"/>
</dbReference>
<feature type="transmembrane region" description="Helical" evidence="6">
    <location>
        <begin position="528"/>
        <end position="549"/>
    </location>
</feature>
<feature type="transmembrane region" description="Helical" evidence="6">
    <location>
        <begin position="386"/>
        <end position="407"/>
    </location>
</feature>
<dbReference type="FunFam" id="3.40.50.300:FF:002615">
    <property type="entry name" value="ABC transporter"/>
    <property type="match status" value="1"/>
</dbReference>
<keyword evidence="5 6" id="KW-0472">Membrane</keyword>
<proteinExistence type="predicted"/>
<dbReference type="Pfam" id="PF19055">
    <property type="entry name" value="ABC2_membrane_7"/>
    <property type="match status" value="1"/>
</dbReference>
<sequence length="554" mass="61850">MTGKILLNGYEASALAIQRCTGYCEQMDEHSDASTIREALVFSAFLRQDSSVPISQKFDSVEECLKLLDLQSVADEIVRGSPTERLKRLTIGVELAADPSVLFLDEPTSGLDARSAKLIMDGIRKVADTGRTIVCTIHQPSTEVFTLFDKLLLLKRGGQTVYFGDLGKRAQTMVDYFESIPGVSPLPEGYNPATWMLERIGAGVNHEHDNQEDFVEIFNSSGLKREMEVQLASEGVAVPAPGSKEMVFTKKRAASSWTQMTALVGRLSNLYWRTPSYNLTRFMIAPLLSLLCGLIYVDASYTSYQGINAGVGMIFMSTLFNSVMAYNSVLPITFQDHQAFYRERAAQSYNALWYFVGATVAQIPYVFASMLLFTAIFYWMIGFTGIGTAALYWINLSLVVLFQTYLGQTLIYALPSVEVAALLGVMLNSILFLFMGFNPPASSIPSGYKWLYTITPQRYPLANLAALVFSDCDSLPEFNTETNQYTNVGSSLGCQPMTNPPASIDHITIKEYVESTFEYKHDKIWRNFGVLLGFIFLFRLLALLSLRFINHQKR</sequence>
<keyword evidence="2" id="KW-0813">Transport</keyword>
<dbReference type="InterPro" id="IPR013525">
    <property type="entry name" value="ABC2_TM"/>
</dbReference>
<feature type="transmembrane region" description="Helical" evidence="6">
    <location>
        <begin position="351"/>
        <end position="380"/>
    </location>
</feature>